<dbReference type="EMBL" id="BTSY01000007">
    <property type="protein sequence ID" value="GMT35302.1"/>
    <property type="molecule type" value="Genomic_DNA"/>
</dbReference>
<name>A0AAV5WTF2_9BILA</name>
<keyword evidence="2" id="KW-1185">Reference proteome</keyword>
<evidence type="ECO:0000313" key="1">
    <source>
        <dbReference type="EMBL" id="GMT35302.1"/>
    </source>
</evidence>
<feature type="non-terminal residue" evidence="1">
    <location>
        <position position="145"/>
    </location>
</feature>
<evidence type="ECO:0000313" key="2">
    <source>
        <dbReference type="Proteomes" id="UP001432322"/>
    </source>
</evidence>
<organism evidence="1 2">
    <name type="scientific">Pristionchus fissidentatus</name>
    <dbReference type="NCBI Taxonomy" id="1538716"/>
    <lineage>
        <taxon>Eukaryota</taxon>
        <taxon>Metazoa</taxon>
        <taxon>Ecdysozoa</taxon>
        <taxon>Nematoda</taxon>
        <taxon>Chromadorea</taxon>
        <taxon>Rhabditida</taxon>
        <taxon>Rhabditina</taxon>
        <taxon>Diplogasteromorpha</taxon>
        <taxon>Diplogasteroidea</taxon>
        <taxon>Neodiplogasteridae</taxon>
        <taxon>Pristionchus</taxon>
    </lineage>
</organism>
<accession>A0AAV5WTF2</accession>
<proteinExistence type="predicted"/>
<evidence type="ECO:0008006" key="3">
    <source>
        <dbReference type="Google" id="ProtNLM"/>
    </source>
</evidence>
<gene>
    <name evidence="1" type="ORF">PFISCL1PPCAC_26599</name>
</gene>
<protein>
    <recommendedName>
        <fullName evidence="3">C2H2-type domain-containing protein</fullName>
    </recommendedName>
</protein>
<reference evidence="1" key="1">
    <citation type="submission" date="2023-10" db="EMBL/GenBank/DDBJ databases">
        <title>Genome assembly of Pristionchus species.</title>
        <authorList>
            <person name="Yoshida K."/>
            <person name="Sommer R.J."/>
        </authorList>
    </citation>
    <scope>NUCLEOTIDE SEQUENCE</scope>
    <source>
        <strain evidence="1">RS5133</strain>
    </source>
</reference>
<dbReference type="AlphaFoldDB" id="A0AAV5WTF2"/>
<comment type="caution">
    <text evidence="1">The sequence shown here is derived from an EMBL/GenBank/DDBJ whole genome shotgun (WGS) entry which is preliminary data.</text>
</comment>
<dbReference type="Proteomes" id="UP001432322">
    <property type="component" value="Unassembled WGS sequence"/>
</dbReference>
<feature type="non-terminal residue" evidence="1">
    <location>
        <position position="1"/>
    </location>
</feature>
<sequence length="145" mass="16368">LQGLCPICKETKIGEWSEIKEHVQSCRRLRQHPLLMRTCYCPYCLKRCSDYYALSSHIHANHRTEVNQFNLAAKGIRKNGSDGVPTDTMTPPFPFECTACKLSWPTANLVAKHFVTMEKSEKSCGGEVCVKLPTKSRATTSKMDD</sequence>